<reference evidence="1" key="1">
    <citation type="journal article" date="2021" name="Sci. Rep.">
        <title>Diploid genomic architecture of Nitzschia inconspicua, an elite biomass production diatom.</title>
        <authorList>
            <person name="Oliver A."/>
            <person name="Podell S."/>
            <person name="Pinowska A."/>
            <person name="Traller J.C."/>
            <person name="Smith S.R."/>
            <person name="McClure R."/>
            <person name="Beliaev A."/>
            <person name="Bohutskyi P."/>
            <person name="Hill E.A."/>
            <person name="Rabines A."/>
            <person name="Zheng H."/>
            <person name="Allen L.Z."/>
            <person name="Kuo A."/>
            <person name="Grigoriev I.V."/>
            <person name="Allen A.E."/>
            <person name="Hazlebeck D."/>
            <person name="Allen E.E."/>
        </authorList>
    </citation>
    <scope>NUCLEOTIDE SEQUENCE</scope>
    <source>
        <strain evidence="1">Hildebrandi</strain>
    </source>
</reference>
<reference evidence="1" key="2">
    <citation type="submission" date="2021-04" db="EMBL/GenBank/DDBJ databases">
        <authorList>
            <person name="Podell S."/>
        </authorList>
    </citation>
    <scope>NUCLEOTIDE SEQUENCE</scope>
    <source>
        <strain evidence="1">Hildebrandi</strain>
    </source>
</reference>
<dbReference type="AlphaFoldDB" id="A0A9K3M1M7"/>
<name>A0A9K3M1M7_9STRA</name>
<protein>
    <submittedName>
        <fullName evidence="1">Uncharacterized protein</fullName>
    </submittedName>
</protein>
<dbReference type="Proteomes" id="UP000693970">
    <property type="component" value="Unassembled WGS sequence"/>
</dbReference>
<evidence type="ECO:0000313" key="1">
    <source>
        <dbReference type="EMBL" id="KAG7372454.1"/>
    </source>
</evidence>
<organism evidence="1 2">
    <name type="scientific">Nitzschia inconspicua</name>
    <dbReference type="NCBI Taxonomy" id="303405"/>
    <lineage>
        <taxon>Eukaryota</taxon>
        <taxon>Sar</taxon>
        <taxon>Stramenopiles</taxon>
        <taxon>Ochrophyta</taxon>
        <taxon>Bacillariophyta</taxon>
        <taxon>Bacillariophyceae</taxon>
        <taxon>Bacillariophycidae</taxon>
        <taxon>Bacillariales</taxon>
        <taxon>Bacillariaceae</taxon>
        <taxon>Nitzschia</taxon>
    </lineage>
</organism>
<accession>A0A9K3M1M7</accession>
<evidence type="ECO:0000313" key="2">
    <source>
        <dbReference type="Proteomes" id="UP000693970"/>
    </source>
</evidence>
<keyword evidence="2" id="KW-1185">Reference proteome</keyword>
<gene>
    <name evidence="1" type="ORF">IV203_018597</name>
</gene>
<dbReference type="EMBL" id="JAGRRH010000003">
    <property type="protein sequence ID" value="KAG7372454.1"/>
    <property type="molecule type" value="Genomic_DNA"/>
</dbReference>
<sequence length="182" mass="21388">MHQARLGEAKEDQIVPMKKRSIDVVFYAYMEDSSRRMDIWSQFNTTNIRYLFSTEYDSDEIIQTYSNSKICIIVHSETESAMETHRLSEVSRFGCIPLIETVNDTLLLEPYQECGDVNFVEFDNLVNASIEMLSKIQRTPSRVLEKEMRKRLQWWKNGIIWETLLNDIFVGYPRTVNDAIQS</sequence>
<proteinExistence type="predicted"/>
<comment type="caution">
    <text evidence="1">The sequence shown here is derived from an EMBL/GenBank/DDBJ whole genome shotgun (WGS) entry which is preliminary data.</text>
</comment>
<dbReference type="OrthoDB" id="43623at2759"/>